<gene>
    <name evidence="1" type="ORF">ABUH87_12435</name>
</gene>
<keyword evidence="2" id="KW-1185">Reference proteome</keyword>
<evidence type="ECO:0000313" key="2">
    <source>
        <dbReference type="Proteomes" id="UP001556118"/>
    </source>
</evidence>
<reference evidence="1 2" key="1">
    <citation type="submission" date="2024-06" db="EMBL/GenBank/DDBJ databases">
        <title>Novosphingobium rhizovicinus M1R2S20.</title>
        <authorList>
            <person name="Sun J.-Q."/>
        </authorList>
    </citation>
    <scope>NUCLEOTIDE SEQUENCE [LARGE SCALE GENOMIC DNA]</scope>
    <source>
        <strain evidence="1 2">M1R2S20</strain>
    </source>
</reference>
<evidence type="ECO:0000313" key="1">
    <source>
        <dbReference type="EMBL" id="MEW9855946.1"/>
    </source>
</evidence>
<dbReference type="RefSeq" id="WP_367774157.1">
    <property type="nucleotide sequence ID" value="NZ_JBFNXR010000048.1"/>
</dbReference>
<dbReference type="EMBL" id="JBFNXR010000048">
    <property type="protein sequence ID" value="MEW9855946.1"/>
    <property type="molecule type" value="Genomic_DNA"/>
</dbReference>
<protein>
    <submittedName>
        <fullName evidence="1">Uncharacterized protein</fullName>
    </submittedName>
</protein>
<comment type="caution">
    <text evidence="1">The sequence shown here is derived from an EMBL/GenBank/DDBJ whole genome shotgun (WGS) entry which is preliminary data.</text>
</comment>
<dbReference type="Proteomes" id="UP001556118">
    <property type="component" value="Unassembled WGS sequence"/>
</dbReference>
<name>A0ABV3RCV9_9SPHN</name>
<proteinExistence type="predicted"/>
<organism evidence="1 2">
    <name type="scientific">Novosphingobium rhizovicinum</name>
    <dbReference type="NCBI Taxonomy" id="3228928"/>
    <lineage>
        <taxon>Bacteria</taxon>
        <taxon>Pseudomonadati</taxon>
        <taxon>Pseudomonadota</taxon>
        <taxon>Alphaproteobacteria</taxon>
        <taxon>Sphingomonadales</taxon>
        <taxon>Sphingomonadaceae</taxon>
        <taxon>Novosphingobium</taxon>
    </lineage>
</organism>
<sequence>MRAAIKIVQIVVDVGDGDLCAVSLSQDRMNMLVGFIEDLSEGPIRVVRLPGVKMVSLSELEEHP</sequence>
<accession>A0ABV3RCV9</accession>